<dbReference type="InterPro" id="IPR036188">
    <property type="entry name" value="FAD/NAD-bd_sf"/>
</dbReference>
<dbReference type="Pfam" id="PF13454">
    <property type="entry name" value="NAD_binding_9"/>
    <property type="match status" value="1"/>
</dbReference>
<dbReference type="RefSeq" id="WP_225275352.1">
    <property type="nucleotide sequence ID" value="NZ_CP084058.1"/>
</dbReference>
<reference evidence="2" key="1">
    <citation type="submission" date="2016-04" db="EMBL/GenBank/DDBJ databases">
        <authorList>
            <person name="Evans L.H."/>
            <person name="Alamgir A."/>
            <person name="Owens N."/>
            <person name="Weber N.D."/>
            <person name="Virtaneva K."/>
            <person name="Barbian K."/>
            <person name="Babar A."/>
            <person name="Rosenke K."/>
        </authorList>
    </citation>
    <scope>NUCLEOTIDE SEQUENCE</scope>
    <source>
        <strain evidence="2">Nono1</strain>
    </source>
</reference>
<dbReference type="PANTHER" id="PTHR40254:SF1">
    <property type="entry name" value="BLR0577 PROTEIN"/>
    <property type="match status" value="1"/>
</dbReference>
<dbReference type="AlphaFoldDB" id="A0A1M4EAR2"/>
<dbReference type="PANTHER" id="PTHR40254">
    <property type="entry name" value="BLR0577 PROTEIN"/>
    <property type="match status" value="1"/>
</dbReference>
<protein>
    <submittedName>
        <fullName evidence="2">Nitrogen regulatory protein P-II</fullName>
    </submittedName>
</protein>
<accession>A0A1M4EAR2</accession>
<organism evidence="2">
    <name type="scientific">Nonomuraea gerenzanensis</name>
    <dbReference type="NCBI Taxonomy" id="93944"/>
    <lineage>
        <taxon>Bacteria</taxon>
        <taxon>Bacillati</taxon>
        <taxon>Actinomycetota</taxon>
        <taxon>Actinomycetes</taxon>
        <taxon>Streptosporangiales</taxon>
        <taxon>Streptosporangiaceae</taxon>
        <taxon>Nonomuraea</taxon>
    </lineage>
</organism>
<gene>
    <name evidence="2" type="ORF">BN4615_P5533</name>
</gene>
<proteinExistence type="predicted"/>
<sequence>MGERVIAVIGVGPRGLSVLERLLMRLRDTPPGGHDEVTIWAFDAVGHGGGRVWRVDQPSWLMANTTAGESTMRGPGDDGLPADRYGTMARWAGLEPGAYPARRLYGQYLAEVFRALCATAPPRVRVRPVRAEVTRMTRVPGGLRLVAGGTAYRVDKAVLATGHGSLEPDAEQLAWLRHADDHGLRYLPPGLAAEMPLDDLPPGAEVAVRGFGLTFYDVMRAVTLGRGGRFSPTPAGLRYLPSGDEPILLALSRGGLPFLARPEVPDFPAPPVRLRVVTEERLAELRATALAATGTPQLDFARLVEPLIQFEADLACSTGAAHPLTSLARPFRDRWFASPADYHAGLARLLRADARRAGAGCVDGTVKAATEMLRAIRPLLPQIVDFGGLLPHSHRDFLDRFVPESFVLSAGPPAAHVDQLAALMEAGIVRPVGPGARVEAVPGGFGVGSPQVGGSRRVTRVLVDARAPARDLSRDVSPLIRQLLADGMVSEFVNVDPATGARFDAGGLAVTRAPYRVIDALGRAAGDLHALGVATNHTRWFTEVGTGRPGQDSPFFRDADAVAAALLARP</sequence>
<name>A0A1M4EAR2_9ACTN</name>
<evidence type="ECO:0000313" key="2">
    <source>
        <dbReference type="EMBL" id="SBO96017.1"/>
    </source>
</evidence>
<dbReference type="InterPro" id="IPR052189">
    <property type="entry name" value="L-asp_N-monooxygenase_NS-form"/>
</dbReference>
<evidence type="ECO:0000259" key="1">
    <source>
        <dbReference type="Pfam" id="PF13454"/>
    </source>
</evidence>
<dbReference type="InterPro" id="IPR038732">
    <property type="entry name" value="HpyO/CreE_NAD-binding"/>
</dbReference>
<dbReference type="SUPFAM" id="SSF51905">
    <property type="entry name" value="FAD/NAD(P)-binding domain"/>
    <property type="match status" value="1"/>
</dbReference>
<feature type="domain" description="FAD-dependent urate hydroxylase HpyO/Asp monooxygenase CreE-like FAD/NAD(P)-binding" evidence="1">
    <location>
        <begin position="7"/>
        <end position="163"/>
    </location>
</feature>
<dbReference type="EMBL" id="LT559118">
    <property type="protein sequence ID" value="SBO96017.1"/>
    <property type="molecule type" value="Genomic_DNA"/>
</dbReference>